<keyword evidence="1" id="KW-1133">Transmembrane helix</keyword>
<name>A0AA36FZI2_9BILA</name>
<organism evidence="2 3">
    <name type="scientific">Mesorhabditis spiculigera</name>
    <dbReference type="NCBI Taxonomy" id="96644"/>
    <lineage>
        <taxon>Eukaryota</taxon>
        <taxon>Metazoa</taxon>
        <taxon>Ecdysozoa</taxon>
        <taxon>Nematoda</taxon>
        <taxon>Chromadorea</taxon>
        <taxon>Rhabditida</taxon>
        <taxon>Rhabditina</taxon>
        <taxon>Rhabditomorpha</taxon>
        <taxon>Rhabditoidea</taxon>
        <taxon>Rhabditidae</taxon>
        <taxon>Mesorhabditinae</taxon>
        <taxon>Mesorhabditis</taxon>
    </lineage>
</organism>
<evidence type="ECO:0000313" key="3">
    <source>
        <dbReference type="Proteomes" id="UP001177023"/>
    </source>
</evidence>
<feature type="non-terminal residue" evidence="2">
    <location>
        <position position="1"/>
    </location>
</feature>
<evidence type="ECO:0000313" key="2">
    <source>
        <dbReference type="EMBL" id="CAJ0572651.1"/>
    </source>
</evidence>
<feature type="transmembrane region" description="Helical" evidence="1">
    <location>
        <begin position="114"/>
        <end position="137"/>
    </location>
</feature>
<feature type="transmembrane region" description="Helical" evidence="1">
    <location>
        <begin position="329"/>
        <end position="346"/>
    </location>
</feature>
<keyword evidence="3" id="KW-1185">Reference proteome</keyword>
<proteinExistence type="predicted"/>
<reference evidence="2" key="1">
    <citation type="submission" date="2023-06" db="EMBL/GenBank/DDBJ databases">
        <authorList>
            <person name="Delattre M."/>
        </authorList>
    </citation>
    <scope>NUCLEOTIDE SEQUENCE</scope>
    <source>
        <strain evidence="2">AF72</strain>
    </source>
</reference>
<dbReference type="EMBL" id="CATQJA010002602">
    <property type="protein sequence ID" value="CAJ0572651.1"/>
    <property type="molecule type" value="Genomic_DNA"/>
</dbReference>
<feature type="transmembrane region" description="Helical" evidence="1">
    <location>
        <begin position="235"/>
        <end position="253"/>
    </location>
</feature>
<feature type="transmembrane region" description="Helical" evidence="1">
    <location>
        <begin position="366"/>
        <end position="388"/>
    </location>
</feature>
<evidence type="ECO:0000256" key="1">
    <source>
        <dbReference type="SAM" id="Phobius"/>
    </source>
</evidence>
<dbReference type="Proteomes" id="UP001177023">
    <property type="component" value="Unassembled WGS sequence"/>
</dbReference>
<feature type="transmembrane region" description="Helical" evidence="1">
    <location>
        <begin position="297"/>
        <end position="317"/>
    </location>
</feature>
<keyword evidence="1" id="KW-0472">Membrane</keyword>
<sequence>MKTSKTKKPHTTTILPTSTTTTEITSDYFIIDTTEISSKDYATDIPHPFYGVYGDIYQAITYEDLDLYVASKYDPMVCKKGPGDQQFGDPSQLADYKWDGTPFHTYHHADATNIAISMFVLGFIGAALATVSGLLVLKNPKITRIVSIGMIADAGCRIVNSLARFYYGKCVFDWQCLKSDGYPLSGIMFNTLISTLDYTSYLSMSLLQHWVSGIRFFAVYDGGIHYKKVEKLSRYYIAVLCLLLWSYYMSTIGNISDPKNGYLCYTGYHFTPVYYWRTCRFYKSAFYKTLFDLVPEILMVLQAITLALDIIAFITTWRKMEASPTKNEVNMRFATMLVATNLLIFGKQLVGAATKSVTYQPRSTYLAYSVYEFMHGALISCIIITFNMSYIDVKSKKLPIGSSLLRGGSNRT</sequence>
<gene>
    <name evidence="2" type="ORF">MSPICULIGERA_LOCUS11034</name>
</gene>
<accession>A0AA36FZI2</accession>
<comment type="caution">
    <text evidence="2">The sequence shown here is derived from an EMBL/GenBank/DDBJ whole genome shotgun (WGS) entry which is preliminary data.</text>
</comment>
<keyword evidence="1" id="KW-0812">Transmembrane</keyword>
<dbReference type="AlphaFoldDB" id="A0AA36FZI2"/>
<protein>
    <submittedName>
        <fullName evidence="2">Uncharacterized protein</fullName>
    </submittedName>
</protein>